<name>A0AC59YGE1_RANTA</name>
<organism evidence="1 2">
    <name type="scientific">Rangifer tarandus platyrhynchus</name>
    <name type="common">Svalbard reindeer</name>
    <dbReference type="NCBI Taxonomy" id="3082113"/>
    <lineage>
        <taxon>Eukaryota</taxon>
        <taxon>Metazoa</taxon>
        <taxon>Chordata</taxon>
        <taxon>Craniata</taxon>
        <taxon>Vertebrata</taxon>
        <taxon>Euteleostomi</taxon>
        <taxon>Mammalia</taxon>
        <taxon>Eutheria</taxon>
        <taxon>Laurasiatheria</taxon>
        <taxon>Artiodactyla</taxon>
        <taxon>Ruminantia</taxon>
        <taxon>Pecora</taxon>
        <taxon>Cervidae</taxon>
        <taxon>Odocoileinae</taxon>
        <taxon>Rangifer</taxon>
    </lineage>
</organism>
<gene>
    <name evidence="1" type="ORF">MRATA1EN22A_LOCUS5766</name>
</gene>
<accession>A0AC59YGE1</accession>
<evidence type="ECO:0000313" key="1">
    <source>
        <dbReference type="EMBL" id="CAM9669313.1"/>
    </source>
</evidence>
<reference evidence="1" key="2">
    <citation type="submission" date="2025-03" db="EMBL/GenBank/DDBJ databases">
        <authorList>
            <consortium name="ELIXIR-Norway"/>
            <consortium name="Elixir Norway"/>
        </authorList>
    </citation>
    <scope>NUCLEOTIDE SEQUENCE</scope>
</reference>
<reference evidence="1" key="1">
    <citation type="submission" date="2023-05" db="EMBL/GenBank/DDBJ databases">
        <authorList>
            <consortium name="ELIXIR-Norway"/>
        </authorList>
    </citation>
    <scope>NUCLEOTIDE SEQUENCE</scope>
</reference>
<dbReference type="Proteomes" id="UP001162501">
    <property type="component" value="Chromosome 15"/>
</dbReference>
<sequence>MATRFPTASCSGLLSFTDISMQFSWEEWQLLDSVQKHLYRDVTLENYSNLVAIGYHGNKPDLIFKLEQGEEPWIINSKVSHQSCPDGWEEWYQKNHDELESVEKSYACNAFGKLHLSKSHISSRQRFLKYNTHGRSLTQNLTSATSCLRKNADQFHGYEESYFINHQRTHSIEKNCICNECGKAFRCKSQLIVHLRIHTGERPYECTKCERAFSAKSNLNAHQRVHTGEKPYSCIECGKVFSFRSQLIVHQEIHTGGKPYGCSECGKAYSWKSQLILHQRSHTGVKPYECSECGKAFSLKSPFIVHQRTHTGVKPHKCSECGKAFRSKSYLLVHIRMHTGEKPYQCSDCGKAFNMKTQLVIHQKTHSGEKPFKCSECGKAFTQKSSLSEHQRVHTGEKPWKCSEWDLPSPGIPPVSPVLAGKFFTTEPSGKPGTC</sequence>
<protein>
    <submittedName>
        <fullName evidence="1">Uncharacterized protein</fullName>
    </submittedName>
</protein>
<proteinExistence type="predicted"/>
<evidence type="ECO:0000313" key="2">
    <source>
        <dbReference type="Proteomes" id="UP001162501"/>
    </source>
</evidence>
<dbReference type="EMBL" id="OX596099">
    <property type="protein sequence ID" value="CAM9669313.1"/>
    <property type="molecule type" value="Genomic_DNA"/>
</dbReference>